<gene>
    <name evidence="1" type="ORF">CSB45_10230</name>
</gene>
<evidence type="ECO:0000313" key="2">
    <source>
        <dbReference type="Proteomes" id="UP000229740"/>
    </source>
</evidence>
<organism evidence="1 2">
    <name type="scientific">candidate division KSB3 bacterium</name>
    <dbReference type="NCBI Taxonomy" id="2044937"/>
    <lineage>
        <taxon>Bacteria</taxon>
        <taxon>candidate division KSB3</taxon>
    </lineage>
</organism>
<dbReference type="Proteomes" id="UP000229740">
    <property type="component" value="Unassembled WGS sequence"/>
</dbReference>
<dbReference type="AlphaFoldDB" id="A0A2G6E3E3"/>
<proteinExistence type="predicted"/>
<reference evidence="1 2" key="1">
    <citation type="submission" date="2017-10" db="EMBL/GenBank/DDBJ databases">
        <title>Novel microbial diversity and functional potential in the marine mammal oral microbiome.</title>
        <authorList>
            <person name="Dudek N.K."/>
            <person name="Sun C.L."/>
            <person name="Burstein D."/>
            <person name="Kantor R.S."/>
            <person name="Aliaga Goltsman D.S."/>
            <person name="Bik E.M."/>
            <person name="Thomas B.C."/>
            <person name="Banfield J.F."/>
            <person name="Relman D.A."/>
        </authorList>
    </citation>
    <scope>NUCLEOTIDE SEQUENCE [LARGE SCALE GENOMIC DNA]</scope>
    <source>
        <strain evidence="1">DOLZORAL124_49_17</strain>
    </source>
</reference>
<accession>A0A2G6E3E3</accession>
<comment type="caution">
    <text evidence="1">The sequence shown here is derived from an EMBL/GenBank/DDBJ whole genome shotgun (WGS) entry which is preliminary data.</text>
</comment>
<dbReference type="EMBL" id="PDPS01000032">
    <property type="protein sequence ID" value="PID56603.1"/>
    <property type="molecule type" value="Genomic_DNA"/>
</dbReference>
<evidence type="ECO:0000313" key="1">
    <source>
        <dbReference type="EMBL" id="PID56603.1"/>
    </source>
</evidence>
<name>A0A2G6E3E3_9BACT</name>
<protein>
    <submittedName>
        <fullName evidence="1">Uncharacterized protein</fullName>
    </submittedName>
</protein>
<sequence>MPSVLADNGFHKQHETTPVVQNVIKSFLFFDDIDEVYQGTGLKNWDQNSWLLRVDSGCEDSQTDVLVWQQDLVNMPDFVIGSCVGIHTLNKMIRFTTEDIFKSLSIKLLPQEQQPFLSKRKGLLLYSNKSNALTDTLDENLFQYLHNLPLKISVMHYNGTLCCWTQERSKVDLLFEACTVIRSVFESKPFHTTA</sequence>